<gene>
    <name evidence="1" type="ORF">PLOB_00033600</name>
</gene>
<sequence>MYGLPQWRISKLQGIQNPTARIALDLSKFCHITPALRQLNWLPDVKRIQFKILLLPFKAIHSLSPPYISELISVKPKSTYGLRSNNSILLPPPTQKMLPTLGARFFAAAAPVLWSKLPADIRNVASY</sequence>
<organism evidence="1 2">
    <name type="scientific">Porites lobata</name>
    <dbReference type="NCBI Taxonomy" id="104759"/>
    <lineage>
        <taxon>Eukaryota</taxon>
        <taxon>Metazoa</taxon>
        <taxon>Cnidaria</taxon>
        <taxon>Anthozoa</taxon>
        <taxon>Hexacorallia</taxon>
        <taxon>Scleractinia</taxon>
        <taxon>Fungiina</taxon>
        <taxon>Poritidae</taxon>
        <taxon>Porites</taxon>
    </lineage>
</organism>
<reference evidence="1 2" key="1">
    <citation type="submission" date="2022-05" db="EMBL/GenBank/DDBJ databases">
        <authorList>
            <consortium name="Genoscope - CEA"/>
            <person name="William W."/>
        </authorList>
    </citation>
    <scope>NUCLEOTIDE SEQUENCE [LARGE SCALE GENOMIC DNA]</scope>
</reference>
<protein>
    <recommendedName>
        <fullName evidence="3">Reverse transcriptase</fullName>
    </recommendedName>
</protein>
<name>A0ABN8NZP9_9CNID</name>
<dbReference type="EMBL" id="CALNXK010000045">
    <property type="protein sequence ID" value="CAH3128396.1"/>
    <property type="molecule type" value="Genomic_DNA"/>
</dbReference>
<evidence type="ECO:0000313" key="1">
    <source>
        <dbReference type="EMBL" id="CAH3128396.1"/>
    </source>
</evidence>
<dbReference type="Proteomes" id="UP001159405">
    <property type="component" value="Unassembled WGS sequence"/>
</dbReference>
<keyword evidence="2" id="KW-1185">Reference proteome</keyword>
<evidence type="ECO:0008006" key="3">
    <source>
        <dbReference type="Google" id="ProtNLM"/>
    </source>
</evidence>
<evidence type="ECO:0000313" key="2">
    <source>
        <dbReference type="Proteomes" id="UP001159405"/>
    </source>
</evidence>
<proteinExistence type="predicted"/>
<comment type="caution">
    <text evidence="1">The sequence shown here is derived from an EMBL/GenBank/DDBJ whole genome shotgun (WGS) entry which is preliminary data.</text>
</comment>
<accession>A0ABN8NZP9</accession>